<evidence type="ECO:0000256" key="1">
    <source>
        <dbReference type="ARBA" id="ARBA00009353"/>
    </source>
</evidence>
<sequence>MSHARHIVIGGGSGFVGRALTNALRARGDRVTWISRVPGSDRLTWDVLARDGLPDCDAVVNLAGQHILNPWRRWNAAYREEVIQSRVQTTRTLVAAINAGLRPPEVFVSTAGKCFYGTTEVGARDAYPELDEDSRPMGLDFPAELVGLWEAAAEGVDTSRVRHVRLRMGIVLGSVTRESALGRLWRVGRARGFLPIIRLPFCLGLGPVIGSGRQPFPWIHIDDVTGILLHVIDRRDLDGRFNAVSPGIVPHETFIRAFARHLRRPITWRAPGWLIERVVGGERSSILLEGQLVRPKRTLASGYRFRFPDLDAALDDLVKISV</sequence>
<dbReference type="InterPro" id="IPR036291">
    <property type="entry name" value="NAD(P)-bd_dom_sf"/>
</dbReference>
<dbReference type="PANTHER" id="PTHR11092:SF0">
    <property type="entry name" value="EPIMERASE FAMILY PROTEIN SDR39U1"/>
    <property type="match status" value="1"/>
</dbReference>
<evidence type="ECO:0000259" key="3">
    <source>
        <dbReference type="Pfam" id="PF08338"/>
    </source>
</evidence>
<dbReference type="EMBL" id="JACHOP010000007">
    <property type="protein sequence ID" value="MBB5757478.1"/>
    <property type="molecule type" value="Genomic_DNA"/>
</dbReference>
<dbReference type="InterPro" id="IPR001509">
    <property type="entry name" value="Epimerase_deHydtase"/>
</dbReference>
<evidence type="ECO:0000313" key="5">
    <source>
        <dbReference type="Proteomes" id="UP000583454"/>
    </source>
</evidence>
<dbReference type="InterPro" id="IPR013549">
    <property type="entry name" value="DUF1731"/>
</dbReference>
<dbReference type="Pfam" id="PF01370">
    <property type="entry name" value="Epimerase"/>
    <property type="match status" value="1"/>
</dbReference>
<dbReference type="Pfam" id="PF08338">
    <property type="entry name" value="DUF1731"/>
    <property type="match status" value="1"/>
</dbReference>
<dbReference type="Gene3D" id="3.40.50.720">
    <property type="entry name" value="NAD(P)-binding Rossmann-like Domain"/>
    <property type="match status" value="1"/>
</dbReference>
<dbReference type="SUPFAM" id="SSF51735">
    <property type="entry name" value="NAD(P)-binding Rossmann-fold domains"/>
    <property type="match status" value="1"/>
</dbReference>
<feature type="domain" description="NAD-dependent epimerase/dehydratase" evidence="2">
    <location>
        <begin position="7"/>
        <end position="121"/>
    </location>
</feature>
<dbReference type="AlphaFoldDB" id="A0A840ZK38"/>
<comment type="caution">
    <text evidence="4">The sequence shown here is derived from an EMBL/GenBank/DDBJ whole genome shotgun (WGS) entry which is preliminary data.</text>
</comment>
<dbReference type="Proteomes" id="UP000583454">
    <property type="component" value="Unassembled WGS sequence"/>
</dbReference>
<accession>A0A840ZK38</accession>
<proteinExistence type="inferred from homology"/>
<evidence type="ECO:0008006" key="6">
    <source>
        <dbReference type="Google" id="ProtNLM"/>
    </source>
</evidence>
<keyword evidence="5" id="KW-1185">Reference proteome</keyword>
<gene>
    <name evidence="4" type="ORF">HNR00_002191</name>
</gene>
<organism evidence="4 5">
    <name type="scientific">Methylorubrum rhodinum</name>
    <dbReference type="NCBI Taxonomy" id="29428"/>
    <lineage>
        <taxon>Bacteria</taxon>
        <taxon>Pseudomonadati</taxon>
        <taxon>Pseudomonadota</taxon>
        <taxon>Alphaproteobacteria</taxon>
        <taxon>Hyphomicrobiales</taxon>
        <taxon>Methylobacteriaceae</taxon>
        <taxon>Methylorubrum</taxon>
    </lineage>
</organism>
<evidence type="ECO:0000259" key="2">
    <source>
        <dbReference type="Pfam" id="PF01370"/>
    </source>
</evidence>
<reference evidence="4 5" key="1">
    <citation type="submission" date="2020-08" db="EMBL/GenBank/DDBJ databases">
        <title>Genomic Encyclopedia of Type Strains, Phase IV (KMG-IV): sequencing the most valuable type-strain genomes for metagenomic binning, comparative biology and taxonomic classification.</title>
        <authorList>
            <person name="Goeker M."/>
        </authorList>
    </citation>
    <scope>NUCLEOTIDE SEQUENCE [LARGE SCALE GENOMIC DNA]</scope>
    <source>
        <strain evidence="4 5">DSM 2163</strain>
    </source>
</reference>
<feature type="domain" description="DUF1731" evidence="3">
    <location>
        <begin position="270"/>
        <end position="317"/>
    </location>
</feature>
<dbReference type="PANTHER" id="PTHR11092">
    <property type="entry name" value="SUGAR NUCLEOTIDE EPIMERASE RELATED"/>
    <property type="match status" value="1"/>
</dbReference>
<evidence type="ECO:0000313" key="4">
    <source>
        <dbReference type="EMBL" id="MBB5757478.1"/>
    </source>
</evidence>
<dbReference type="RefSeq" id="WP_183569076.1">
    <property type="nucleotide sequence ID" value="NZ_JACHOP010000007.1"/>
</dbReference>
<dbReference type="NCBIfam" id="TIGR01777">
    <property type="entry name" value="yfcH"/>
    <property type="match status" value="1"/>
</dbReference>
<comment type="similarity">
    <text evidence="1">Belongs to the NAD(P)-dependent epimerase/dehydratase family. SDR39U1 subfamily.</text>
</comment>
<dbReference type="InterPro" id="IPR010099">
    <property type="entry name" value="SDR39U1"/>
</dbReference>
<protein>
    <recommendedName>
        <fullName evidence="6">TIGR01777 family protein</fullName>
    </recommendedName>
</protein>
<name>A0A840ZK38_9HYPH</name>